<dbReference type="InterPro" id="IPR058474">
    <property type="entry name" value="DUF8160"/>
</dbReference>
<reference evidence="3 4" key="1">
    <citation type="journal article" date="2019" name="Int. J. Syst. Evol. Microbiol.">
        <title>The Global Catalogue of Microorganisms (GCM) 10K type strain sequencing project: providing services to taxonomists for standard genome sequencing and annotation.</title>
        <authorList>
            <consortium name="The Broad Institute Genomics Platform"/>
            <consortium name="The Broad Institute Genome Sequencing Center for Infectious Disease"/>
            <person name="Wu L."/>
            <person name="Ma J."/>
        </authorList>
    </citation>
    <scope>NUCLEOTIDE SEQUENCE [LARGE SCALE GENOMIC DNA]</scope>
    <source>
        <strain evidence="3 4">LMG 29247</strain>
    </source>
</reference>
<feature type="region of interest" description="Disordered" evidence="1">
    <location>
        <begin position="1"/>
        <end position="50"/>
    </location>
</feature>
<dbReference type="RefSeq" id="WP_273737676.1">
    <property type="nucleotide sequence ID" value="NZ_JAQIVI010000094.1"/>
</dbReference>
<evidence type="ECO:0000256" key="1">
    <source>
        <dbReference type="SAM" id="MobiDB-lite"/>
    </source>
</evidence>
<dbReference type="Proteomes" id="UP001596383">
    <property type="component" value="Unassembled WGS sequence"/>
</dbReference>
<accession>A0ABD5SI73</accession>
<evidence type="ECO:0000313" key="4">
    <source>
        <dbReference type="Proteomes" id="UP001596383"/>
    </source>
</evidence>
<dbReference type="Pfam" id="PF26492">
    <property type="entry name" value="DUF8160"/>
    <property type="match status" value="1"/>
</dbReference>
<name>A0ABD5SI73_9EURY</name>
<proteinExistence type="predicted"/>
<dbReference type="EMBL" id="JBHSWV010000094">
    <property type="protein sequence ID" value="MFC6764614.1"/>
    <property type="molecule type" value="Genomic_DNA"/>
</dbReference>
<protein>
    <recommendedName>
        <fullName evidence="2">DUF8160 domain-containing protein</fullName>
    </recommendedName>
</protein>
<comment type="caution">
    <text evidence="3">The sequence shown here is derived from an EMBL/GenBank/DDBJ whole genome shotgun (WGS) entry which is preliminary data.</text>
</comment>
<sequence>MPDDDFDEALGQAISGQVGQNTSDEGNQGNTGNTSDSQDTGERKDVKNYPFYIPKDLRDELDQLYNQYDGKNKVEGGDGIEKHAEFLEPIMRAAIDEFELDDVVPYDPDG</sequence>
<feature type="domain" description="DUF8160" evidence="2">
    <location>
        <begin position="19"/>
        <end position="86"/>
    </location>
</feature>
<organism evidence="3 4">
    <name type="scientific">Natrinema soli</name>
    <dbReference type="NCBI Taxonomy" id="1930624"/>
    <lineage>
        <taxon>Archaea</taxon>
        <taxon>Methanobacteriati</taxon>
        <taxon>Methanobacteriota</taxon>
        <taxon>Stenosarchaea group</taxon>
        <taxon>Halobacteria</taxon>
        <taxon>Halobacteriales</taxon>
        <taxon>Natrialbaceae</taxon>
        <taxon>Natrinema</taxon>
    </lineage>
</organism>
<gene>
    <name evidence="3" type="ORF">ACFQE6_06075</name>
</gene>
<evidence type="ECO:0000313" key="3">
    <source>
        <dbReference type="EMBL" id="MFC6764614.1"/>
    </source>
</evidence>
<keyword evidence="4" id="KW-1185">Reference proteome</keyword>
<evidence type="ECO:0000259" key="2">
    <source>
        <dbReference type="Pfam" id="PF26492"/>
    </source>
</evidence>
<feature type="compositionally biased region" description="Polar residues" evidence="1">
    <location>
        <begin position="14"/>
        <end position="38"/>
    </location>
</feature>
<dbReference type="AlphaFoldDB" id="A0ABD5SI73"/>